<dbReference type="PROSITE" id="PS51340">
    <property type="entry name" value="MOSC"/>
    <property type="match status" value="1"/>
</dbReference>
<dbReference type="GO" id="GO:0030151">
    <property type="term" value="F:molybdenum ion binding"/>
    <property type="evidence" value="ECO:0007669"/>
    <property type="project" value="InterPro"/>
</dbReference>
<evidence type="ECO:0000259" key="1">
    <source>
        <dbReference type="PROSITE" id="PS51340"/>
    </source>
</evidence>
<dbReference type="EMBL" id="NHYD01003359">
    <property type="protein sequence ID" value="PPQ79902.1"/>
    <property type="molecule type" value="Genomic_DNA"/>
</dbReference>
<evidence type="ECO:0000313" key="2">
    <source>
        <dbReference type="EMBL" id="PPQ79902.1"/>
    </source>
</evidence>
<feature type="domain" description="MOSC" evidence="1">
    <location>
        <begin position="216"/>
        <end position="397"/>
    </location>
</feature>
<dbReference type="Pfam" id="PF03476">
    <property type="entry name" value="MOSC_N"/>
    <property type="match status" value="1"/>
</dbReference>
<dbReference type="STRING" id="93625.A0A409WN30"/>
<proteinExistence type="predicted"/>
<protein>
    <recommendedName>
        <fullName evidence="1">MOSC domain-containing protein</fullName>
    </recommendedName>
</protein>
<reference evidence="2 3" key="1">
    <citation type="journal article" date="2018" name="Evol. Lett.">
        <title>Horizontal gene cluster transfer increased hallucinogenic mushroom diversity.</title>
        <authorList>
            <person name="Reynolds H.T."/>
            <person name="Vijayakumar V."/>
            <person name="Gluck-Thaler E."/>
            <person name="Korotkin H.B."/>
            <person name="Matheny P.B."/>
            <person name="Slot J.C."/>
        </authorList>
    </citation>
    <scope>NUCLEOTIDE SEQUENCE [LARGE SCALE GENOMIC DNA]</scope>
    <source>
        <strain evidence="2 3">2631</strain>
    </source>
</reference>
<dbReference type="OrthoDB" id="17255at2759"/>
<accession>A0A409WN30</accession>
<dbReference type="InParanoid" id="A0A409WN30"/>
<dbReference type="PANTHER" id="PTHR14237:SF19">
    <property type="entry name" value="MITOCHONDRIAL AMIDOXIME REDUCING COMPONENT 1"/>
    <property type="match status" value="1"/>
</dbReference>
<evidence type="ECO:0000313" key="3">
    <source>
        <dbReference type="Proteomes" id="UP000283269"/>
    </source>
</evidence>
<dbReference type="GO" id="GO:0003824">
    <property type="term" value="F:catalytic activity"/>
    <property type="evidence" value="ECO:0007669"/>
    <property type="project" value="InterPro"/>
</dbReference>
<dbReference type="InterPro" id="IPR005302">
    <property type="entry name" value="MoCF_Sase_C"/>
</dbReference>
<organism evidence="2 3">
    <name type="scientific">Psilocybe cyanescens</name>
    <dbReference type="NCBI Taxonomy" id="93625"/>
    <lineage>
        <taxon>Eukaryota</taxon>
        <taxon>Fungi</taxon>
        <taxon>Dikarya</taxon>
        <taxon>Basidiomycota</taxon>
        <taxon>Agaricomycotina</taxon>
        <taxon>Agaricomycetes</taxon>
        <taxon>Agaricomycetidae</taxon>
        <taxon>Agaricales</taxon>
        <taxon>Agaricineae</taxon>
        <taxon>Strophariaceae</taxon>
        <taxon>Psilocybe</taxon>
    </lineage>
</organism>
<name>A0A409WN30_PSICY</name>
<dbReference type="PANTHER" id="PTHR14237">
    <property type="entry name" value="MOLYBDOPTERIN COFACTOR SULFURASE MOSC"/>
    <property type="match status" value="1"/>
</dbReference>
<dbReference type="Proteomes" id="UP000283269">
    <property type="component" value="Unassembled WGS sequence"/>
</dbReference>
<dbReference type="InterPro" id="IPR005303">
    <property type="entry name" value="MOCOS_middle"/>
</dbReference>
<gene>
    <name evidence="2" type="ORF">CVT25_002958</name>
</gene>
<dbReference type="GO" id="GO:0030170">
    <property type="term" value="F:pyridoxal phosphate binding"/>
    <property type="evidence" value="ECO:0007669"/>
    <property type="project" value="InterPro"/>
</dbReference>
<dbReference type="SUPFAM" id="SSF141673">
    <property type="entry name" value="MOSC N-terminal domain-like"/>
    <property type="match status" value="1"/>
</dbReference>
<sequence>MTSSFEQAIQCLSHAYNKASMPTWTIAAVVLSIAVLLYKLRPSATRSHKATAMEGSSLAIPDASSAITAPPPGQVKVSKILIHPIKSCRGISVQTAEYTPEGLKNDRLWCIIDAVKVLVLTAREIPKMVLITSSIEPDGTLKVKFPEGSGCEEFSIPLNPTEDILKTWSILPKVTLWPTHDPVDGYICEPNAGPKDGASIILSKYFEKPVHLIYKGPQPRPIDPTTAFPELKATAKYQDMYPLLILSEESTAAIDMQLRGHVGTQGIDERWKEDKVPIERFLPFLFNAKIAQNSWNHRFRPNIVLSGGGPFAEDHWEEIKIGSEDAPLLTLVSKCTRCLLPNVSPETGERDKAVPYKVIMKFRTGLDPTEKMKPCVGCNAVPDGHGIVNVGDWVYVKKMI</sequence>
<keyword evidence="3" id="KW-1185">Reference proteome</keyword>
<comment type="caution">
    <text evidence="2">The sequence shown here is derived from an EMBL/GenBank/DDBJ whole genome shotgun (WGS) entry which is preliminary data.</text>
</comment>
<dbReference type="Pfam" id="PF03473">
    <property type="entry name" value="MOSC"/>
    <property type="match status" value="1"/>
</dbReference>
<dbReference type="AlphaFoldDB" id="A0A409WN30"/>